<protein>
    <recommendedName>
        <fullName evidence="4">G-protein coupled receptors family 1 profile domain-containing protein</fullName>
    </recommendedName>
</protein>
<evidence type="ECO:0008006" key="4">
    <source>
        <dbReference type="Google" id="ProtNLM"/>
    </source>
</evidence>
<accession>A0A3P6SCD7</accession>
<evidence type="ECO:0000313" key="2">
    <source>
        <dbReference type="EMBL" id="VDK64695.1"/>
    </source>
</evidence>
<name>A0A3P6SCD7_ANISI</name>
<keyword evidence="1" id="KW-0472">Membrane</keyword>
<organism evidence="2 3">
    <name type="scientific">Anisakis simplex</name>
    <name type="common">Herring worm</name>
    <dbReference type="NCBI Taxonomy" id="6269"/>
    <lineage>
        <taxon>Eukaryota</taxon>
        <taxon>Metazoa</taxon>
        <taxon>Ecdysozoa</taxon>
        <taxon>Nematoda</taxon>
        <taxon>Chromadorea</taxon>
        <taxon>Rhabditida</taxon>
        <taxon>Spirurina</taxon>
        <taxon>Ascaridomorpha</taxon>
        <taxon>Ascaridoidea</taxon>
        <taxon>Anisakidae</taxon>
        <taxon>Anisakis</taxon>
        <taxon>Anisakis simplex complex</taxon>
    </lineage>
</organism>
<gene>
    <name evidence="2" type="ORF">ASIM_LOCUS18408</name>
</gene>
<dbReference type="AlphaFoldDB" id="A0A3P6SCD7"/>
<sequence length="144" mass="16446">MNAITVVVYRAHHFYSSHRKENSALVITQTAIMISYTIFWCIPTILYLICYVLGFEASIFGSITMILSTGSGFFACITPFLFLWKHNEFRTFFVRFYHLQGLFKQTSVVNLGTVSSSERRPARVLNTHIMNTKVSAVTAIEFAK</sequence>
<feature type="transmembrane region" description="Helical" evidence="1">
    <location>
        <begin position="60"/>
        <end position="84"/>
    </location>
</feature>
<dbReference type="Proteomes" id="UP000267096">
    <property type="component" value="Unassembled WGS sequence"/>
</dbReference>
<dbReference type="SUPFAM" id="SSF81321">
    <property type="entry name" value="Family A G protein-coupled receptor-like"/>
    <property type="match status" value="1"/>
</dbReference>
<feature type="transmembrane region" description="Helical" evidence="1">
    <location>
        <begin position="24"/>
        <end position="54"/>
    </location>
</feature>
<proteinExistence type="predicted"/>
<keyword evidence="3" id="KW-1185">Reference proteome</keyword>
<evidence type="ECO:0000313" key="3">
    <source>
        <dbReference type="Proteomes" id="UP000267096"/>
    </source>
</evidence>
<reference evidence="2 3" key="1">
    <citation type="submission" date="2018-11" db="EMBL/GenBank/DDBJ databases">
        <authorList>
            <consortium name="Pathogen Informatics"/>
        </authorList>
    </citation>
    <scope>NUCLEOTIDE SEQUENCE [LARGE SCALE GENOMIC DNA]</scope>
</reference>
<keyword evidence="1" id="KW-1133">Transmembrane helix</keyword>
<dbReference type="EMBL" id="UYRR01035473">
    <property type="protein sequence ID" value="VDK64695.1"/>
    <property type="molecule type" value="Genomic_DNA"/>
</dbReference>
<keyword evidence="1" id="KW-0812">Transmembrane</keyword>
<evidence type="ECO:0000256" key="1">
    <source>
        <dbReference type="SAM" id="Phobius"/>
    </source>
</evidence>